<dbReference type="AlphaFoldDB" id="A0A9W7WN58"/>
<gene>
    <name evidence="1" type="ORF">IRJ41_002978</name>
</gene>
<organism evidence="1 2">
    <name type="scientific">Triplophysa rosa</name>
    <name type="common">Cave loach</name>
    <dbReference type="NCBI Taxonomy" id="992332"/>
    <lineage>
        <taxon>Eukaryota</taxon>
        <taxon>Metazoa</taxon>
        <taxon>Chordata</taxon>
        <taxon>Craniata</taxon>
        <taxon>Vertebrata</taxon>
        <taxon>Euteleostomi</taxon>
        <taxon>Actinopterygii</taxon>
        <taxon>Neopterygii</taxon>
        <taxon>Teleostei</taxon>
        <taxon>Ostariophysi</taxon>
        <taxon>Cypriniformes</taxon>
        <taxon>Nemacheilidae</taxon>
        <taxon>Triplophysa</taxon>
    </lineage>
</organism>
<evidence type="ECO:0000313" key="2">
    <source>
        <dbReference type="Proteomes" id="UP001059041"/>
    </source>
</evidence>
<dbReference type="Proteomes" id="UP001059041">
    <property type="component" value="Linkage Group LG9"/>
</dbReference>
<name>A0A9W7WN58_TRIRA</name>
<protein>
    <submittedName>
        <fullName evidence="1">Uncharacterized protein</fullName>
    </submittedName>
</protein>
<accession>A0A9W7WN58</accession>
<evidence type="ECO:0000313" key="1">
    <source>
        <dbReference type="EMBL" id="KAI7805254.1"/>
    </source>
</evidence>
<keyword evidence="2" id="KW-1185">Reference proteome</keyword>
<sequence>MSARVDPQQPQVLNLRTSFTCASRKHGRITAQLRASRRDNCTRRSRESAFTLYNVHGRMFSCVPSLYTGIQL</sequence>
<dbReference type="EMBL" id="JAFHDT010000009">
    <property type="protein sequence ID" value="KAI7805254.1"/>
    <property type="molecule type" value="Genomic_DNA"/>
</dbReference>
<reference evidence="1" key="1">
    <citation type="submission" date="2021-02" db="EMBL/GenBank/DDBJ databases">
        <title>Comparative genomics reveals that relaxation of natural selection precedes convergent phenotypic evolution of cavefish.</title>
        <authorList>
            <person name="Peng Z."/>
        </authorList>
    </citation>
    <scope>NUCLEOTIDE SEQUENCE</scope>
    <source>
        <tissue evidence="1">Muscle</tissue>
    </source>
</reference>
<proteinExistence type="predicted"/>
<comment type="caution">
    <text evidence="1">The sequence shown here is derived from an EMBL/GenBank/DDBJ whole genome shotgun (WGS) entry which is preliminary data.</text>
</comment>